<dbReference type="Proteomes" id="UP000001555">
    <property type="component" value="Unassembled WGS sequence"/>
</dbReference>
<dbReference type="VEuPathDB" id="VectorBase:ISCP_028324"/>
<name>B7Q8Y4_IXOSC</name>
<dbReference type="InParanoid" id="B7Q8Y4"/>
<sequence>METPESLEAPPLPQRYPEPTSPRFILSQERSLVPSLTTPIKEVRFNTERFNSPRRKSLIPRRRLISARSPAPNRGTDAAVASNSPEESIEAILQELLSSSPFVAKLVENINQVVRTDGTVASCSEQPSEPPPEDCPPETKAIVSSQVGPL</sequence>
<protein>
    <submittedName>
        <fullName evidence="2 3">Uncharacterized protein</fullName>
    </submittedName>
</protein>
<dbReference type="EMBL" id="DS886620">
    <property type="protein sequence ID" value="EEC15306.1"/>
    <property type="molecule type" value="Genomic_DNA"/>
</dbReference>
<dbReference type="PaxDb" id="6945-B7Q8Y4"/>
<evidence type="ECO:0000313" key="2">
    <source>
        <dbReference type="EMBL" id="EEC15306.1"/>
    </source>
</evidence>
<feature type="region of interest" description="Disordered" evidence="1">
    <location>
        <begin position="121"/>
        <end position="150"/>
    </location>
</feature>
<dbReference type="AlphaFoldDB" id="B7Q8Y4"/>
<evidence type="ECO:0000256" key="1">
    <source>
        <dbReference type="SAM" id="MobiDB-lite"/>
    </source>
</evidence>
<feature type="region of interest" description="Disordered" evidence="1">
    <location>
        <begin position="1"/>
        <end position="20"/>
    </location>
</feature>
<dbReference type="VEuPathDB" id="VectorBase:ISCW020960"/>
<dbReference type="VEuPathDB" id="VectorBase:ISCI020960"/>
<dbReference type="OrthoDB" id="6287635at2759"/>
<dbReference type="EMBL" id="ABJB010355889">
    <property type="status" value="NOT_ANNOTATED_CDS"/>
    <property type="molecule type" value="Genomic_DNA"/>
</dbReference>
<organism>
    <name type="scientific">Ixodes scapularis</name>
    <name type="common">Black-legged tick</name>
    <name type="synonym">Deer tick</name>
    <dbReference type="NCBI Taxonomy" id="6945"/>
    <lineage>
        <taxon>Eukaryota</taxon>
        <taxon>Metazoa</taxon>
        <taxon>Ecdysozoa</taxon>
        <taxon>Arthropoda</taxon>
        <taxon>Chelicerata</taxon>
        <taxon>Arachnida</taxon>
        <taxon>Acari</taxon>
        <taxon>Parasitiformes</taxon>
        <taxon>Ixodida</taxon>
        <taxon>Ixodoidea</taxon>
        <taxon>Ixodidae</taxon>
        <taxon>Ixodinae</taxon>
        <taxon>Ixodes</taxon>
    </lineage>
</organism>
<accession>B7Q8Y4</accession>
<reference evidence="2 4" key="1">
    <citation type="submission" date="2008-03" db="EMBL/GenBank/DDBJ databases">
        <title>Annotation of Ixodes scapularis.</title>
        <authorList>
            <consortium name="Ixodes scapularis Genome Project Consortium"/>
            <person name="Caler E."/>
            <person name="Hannick L.I."/>
            <person name="Bidwell S."/>
            <person name="Joardar V."/>
            <person name="Thiagarajan M."/>
            <person name="Amedeo P."/>
            <person name="Galinsky K.J."/>
            <person name="Schobel S."/>
            <person name="Inman J."/>
            <person name="Hostetler J."/>
            <person name="Miller J."/>
            <person name="Hammond M."/>
            <person name="Megy K."/>
            <person name="Lawson D."/>
            <person name="Kodira C."/>
            <person name="Sutton G."/>
            <person name="Meyer J."/>
            <person name="Hill C.A."/>
            <person name="Birren B."/>
            <person name="Nene V."/>
            <person name="Collins F."/>
            <person name="Alarcon-Chaidez F."/>
            <person name="Wikel S."/>
            <person name="Strausberg R."/>
        </authorList>
    </citation>
    <scope>NUCLEOTIDE SEQUENCE [LARGE SCALE GENOMIC DNA]</scope>
    <source>
        <strain evidence="4">Wikel</strain>
        <strain evidence="2">Wikel colony</strain>
    </source>
</reference>
<reference evidence="3" key="2">
    <citation type="submission" date="2020-05" db="UniProtKB">
        <authorList>
            <consortium name="EnsemblMetazoa"/>
        </authorList>
    </citation>
    <scope>IDENTIFICATION</scope>
    <source>
        <strain evidence="3">wikel</strain>
    </source>
</reference>
<feature type="region of interest" description="Disordered" evidence="1">
    <location>
        <begin position="56"/>
        <end position="84"/>
    </location>
</feature>
<keyword evidence="4" id="KW-1185">Reference proteome</keyword>
<gene>
    <name evidence="2" type="ORF">IscW_ISCW020960</name>
</gene>
<evidence type="ECO:0000313" key="3">
    <source>
        <dbReference type="EnsemblMetazoa" id="ISCW020960-PA"/>
    </source>
</evidence>
<dbReference type="HOGENOM" id="CLU_1742580_0_0_1"/>
<evidence type="ECO:0000313" key="4">
    <source>
        <dbReference type="Proteomes" id="UP000001555"/>
    </source>
</evidence>
<dbReference type="EnsemblMetazoa" id="ISCW020960-RA">
    <property type="protein sequence ID" value="ISCW020960-PA"/>
    <property type="gene ID" value="ISCW020960"/>
</dbReference>
<feature type="compositionally biased region" description="Pro residues" evidence="1">
    <location>
        <begin position="10"/>
        <end position="20"/>
    </location>
</feature>
<feature type="compositionally biased region" description="Basic residues" evidence="1">
    <location>
        <begin position="56"/>
        <end position="65"/>
    </location>
</feature>
<proteinExistence type="predicted"/>